<dbReference type="Pfam" id="PF15978">
    <property type="entry name" value="TnsD"/>
    <property type="match status" value="1"/>
</dbReference>
<gene>
    <name evidence="3" type="ORF">SAMN04488134_11658</name>
</gene>
<proteinExistence type="predicted"/>
<dbReference type="OrthoDB" id="470139at2"/>
<evidence type="ECO:0000259" key="1">
    <source>
        <dbReference type="Pfam" id="PF06527"/>
    </source>
</evidence>
<protein>
    <submittedName>
        <fullName evidence="3">Tn7-like transposition protein D</fullName>
    </submittedName>
</protein>
<accession>A0A1H8THK7</accession>
<dbReference type="AlphaFoldDB" id="A0A1H8THK7"/>
<feature type="domain" description="TniQ" evidence="1">
    <location>
        <begin position="4"/>
        <end position="162"/>
    </location>
</feature>
<reference evidence="3 4" key="1">
    <citation type="submission" date="2016-10" db="EMBL/GenBank/DDBJ databases">
        <authorList>
            <person name="de Groot N.N."/>
        </authorList>
    </citation>
    <scope>NUCLEOTIDE SEQUENCE [LARGE SCALE GENOMIC DNA]</scope>
    <source>
        <strain evidence="3 4">CGMCC 1.10434</strain>
    </source>
</reference>
<organism evidence="3 4">
    <name type="scientific">Amphibacillus marinus</name>
    <dbReference type="NCBI Taxonomy" id="872970"/>
    <lineage>
        <taxon>Bacteria</taxon>
        <taxon>Bacillati</taxon>
        <taxon>Bacillota</taxon>
        <taxon>Bacilli</taxon>
        <taxon>Bacillales</taxon>
        <taxon>Bacillaceae</taxon>
        <taxon>Amphibacillus</taxon>
    </lineage>
</organism>
<dbReference type="RefSeq" id="WP_091500232.1">
    <property type="nucleotide sequence ID" value="NZ_FODJ01000016.1"/>
</dbReference>
<dbReference type="InterPro" id="IPR032750">
    <property type="entry name" value="TnsD_C"/>
</dbReference>
<evidence type="ECO:0000313" key="4">
    <source>
        <dbReference type="Proteomes" id="UP000199300"/>
    </source>
</evidence>
<evidence type="ECO:0000313" key="3">
    <source>
        <dbReference type="EMBL" id="SEO90570.1"/>
    </source>
</evidence>
<sequence length="546" mass="65222">MLRYFPRPYPGELFYSVLARYFRRSLEIDDIKVINSIYNSKITKILGKVIPYNLEAIYKEIDCFYYLSPHELMKNHTLFYFYLNTKHSYETKRIYSNILYGDRNKVVNKVVSSGLNLTDENGYLMFCNKCVDEDFQNYGETYWRAFFQIPSVFVCPKHKELLNKSTVLLKAKGLIPATKDNCCISSNPLKNITDKTLNFLLLLAKESEKLTVKNYKILDISERRNVAIIDQMNLFDRYGILKKAELLKQITYFVGKDFYEITRVNLSNFVDELNSSFFGRERSILKQLMLICFLRITVEDFKDISIIKVNNYLKCKNLLCSEKRRRSQIFFRSIESDGYRRPVRKISYSCYCGMKFEGLFGDDEIMYSSSKITYSRLGKYIDYYLYKKKMPICELATKLSISEVNLEYYLHEKDDTYVIKEADYKVYREEWLSIVNSNLDKHILELKYSNLPVYSWLYRNDNEWLNQSTNKLENKVISLNFINNRDRKLKENLRSQFYRMILSQYTGKEIIREMIESHLYTYIKYTNEELDFFTKTAGYIDKFLEM</sequence>
<name>A0A1H8THK7_9BACI</name>
<dbReference type="InterPro" id="IPR009492">
    <property type="entry name" value="TniQ"/>
</dbReference>
<keyword evidence="4" id="KW-1185">Reference proteome</keyword>
<dbReference type="Pfam" id="PF06527">
    <property type="entry name" value="TniQ"/>
    <property type="match status" value="1"/>
</dbReference>
<dbReference type="Proteomes" id="UP000199300">
    <property type="component" value="Unassembled WGS sequence"/>
</dbReference>
<evidence type="ECO:0000259" key="2">
    <source>
        <dbReference type="Pfam" id="PF15978"/>
    </source>
</evidence>
<feature type="domain" description="Transposon Tn7 transposition protein TnsD C-terminal" evidence="2">
    <location>
        <begin position="229"/>
        <end position="520"/>
    </location>
</feature>
<dbReference type="EMBL" id="FODJ01000016">
    <property type="protein sequence ID" value="SEO90570.1"/>
    <property type="molecule type" value="Genomic_DNA"/>
</dbReference>
<dbReference type="STRING" id="872970.SAMN04488134_11658"/>